<dbReference type="AlphaFoldDB" id="A0AAQ3X2A3"/>
<gene>
    <name evidence="2" type="ORF">U9M48_029574</name>
</gene>
<proteinExistence type="predicted"/>
<sequence length="89" mass="9884">MKPKATPSRLGTRVPRVTNHHGLLKVSPSSKLKNERGKEEKRCSEFSSQVLARSTQRFEDLEAHGGERCGGESPFSKYVLGCLEVEEAL</sequence>
<keyword evidence="3" id="KW-1185">Reference proteome</keyword>
<accession>A0AAQ3X2A3</accession>
<organism evidence="2 3">
    <name type="scientific">Paspalum notatum var. saurae</name>
    <dbReference type="NCBI Taxonomy" id="547442"/>
    <lineage>
        <taxon>Eukaryota</taxon>
        <taxon>Viridiplantae</taxon>
        <taxon>Streptophyta</taxon>
        <taxon>Embryophyta</taxon>
        <taxon>Tracheophyta</taxon>
        <taxon>Spermatophyta</taxon>
        <taxon>Magnoliopsida</taxon>
        <taxon>Liliopsida</taxon>
        <taxon>Poales</taxon>
        <taxon>Poaceae</taxon>
        <taxon>PACMAD clade</taxon>
        <taxon>Panicoideae</taxon>
        <taxon>Andropogonodae</taxon>
        <taxon>Paspaleae</taxon>
        <taxon>Paspalinae</taxon>
        <taxon>Paspalum</taxon>
    </lineage>
</organism>
<evidence type="ECO:0000313" key="2">
    <source>
        <dbReference type="EMBL" id="WVZ82296.1"/>
    </source>
</evidence>
<reference evidence="2 3" key="1">
    <citation type="submission" date="2024-02" db="EMBL/GenBank/DDBJ databases">
        <title>High-quality chromosome-scale genome assembly of Pensacola bahiagrass (Paspalum notatum Flugge var. saurae).</title>
        <authorList>
            <person name="Vega J.M."/>
            <person name="Podio M."/>
            <person name="Orjuela J."/>
            <person name="Siena L.A."/>
            <person name="Pessino S.C."/>
            <person name="Combes M.C."/>
            <person name="Mariac C."/>
            <person name="Albertini E."/>
            <person name="Pupilli F."/>
            <person name="Ortiz J.P.A."/>
            <person name="Leblanc O."/>
        </authorList>
    </citation>
    <scope>NUCLEOTIDE SEQUENCE [LARGE SCALE GENOMIC DNA]</scope>
    <source>
        <strain evidence="2">R1</strain>
        <tissue evidence="2">Leaf</tissue>
    </source>
</reference>
<protein>
    <submittedName>
        <fullName evidence="2">Uncharacterized protein</fullName>
    </submittedName>
</protein>
<name>A0AAQ3X2A3_PASNO</name>
<feature type="compositionally biased region" description="Basic and acidic residues" evidence="1">
    <location>
        <begin position="32"/>
        <end position="44"/>
    </location>
</feature>
<evidence type="ECO:0000313" key="3">
    <source>
        <dbReference type="Proteomes" id="UP001341281"/>
    </source>
</evidence>
<feature type="region of interest" description="Disordered" evidence="1">
    <location>
        <begin position="1"/>
        <end position="46"/>
    </location>
</feature>
<dbReference type="EMBL" id="CP144750">
    <property type="protein sequence ID" value="WVZ82296.1"/>
    <property type="molecule type" value="Genomic_DNA"/>
</dbReference>
<evidence type="ECO:0000256" key="1">
    <source>
        <dbReference type="SAM" id="MobiDB-lite"/>
    </source>
</evidence>
<dbReference type="Proteomes" id="UP001341281">
    <property type="component" value="Chromosome 06"/>
</dbReference>